<keyword evidence="6" id="KW-0547">Nucleotide-binding</keyword>
<organism evidence="12 13">
    <name type="scientific">Tardiphaga alba</name>
    <dbReference type="NCBI Taxonomy" id="340268"/>
    <lineage>
        <taxon>Bacteria</taxon>
        <taxon>Pseudomonadati</taxon>
        <taxon>Pseudomonadota</taxon>
        <taxon>Alphaproteobacteria</taxon>
        <taxon>Hyphomicrobiales</taxon>
        <taxon>Nitrobacteraceae</taxon>
        <taxon>Tardiphaga</taxon>
    </lineage>
</organism>
<dbReference type="EC" id="2.7.13.3" evidence="2"/>
<evidence type="ECO:0000256" key="3">
    <source>
        <dbReference type="ARBA" id="ARBA00021740"/>
    </source>
</evidence>
<dbReference type="Gene3D" id="3.30.450.40">
    <property type="match status" value="1"/>
</dbReference>
<comment type="catalytic activity">
    <reaction evidence="1">
        <text>ATP + protein L-histidine = ADP + protein N-phospho-L-histidine.</text>
        <dbReference type="EC" id="2.7.13.3"/>
    </reaction>
</comment>
<proteinExistence type="predicted"/>
<evidence type="ECO:0000259" key="11">
    <source>
        <dbReference type="SMART" id="SM00911"/>
    </source>
</evidence>
<dbReference type="SUPFAM" id="SSF55781">
    <property type="entry name" value="GAF domain-like"/>
    <property type="match status" value="1"/>
</dbReference>
<evidence type="ECO:0000256" key="1">
    <source>
        <dbReference type="ARBA" id="ARBA00000085"/>
    </source>
</evidence>
<feature type="compositionally biased region" description="Basic and acidic residues" evidence="9">
    <location>
        <begin position="1"/>
        <end position="16"/>
    </location>
</feature>
<evidence type="ECO:0000256" key="4">
    <source>
        <dbReference type="ARBA" id="ARBA00022553"/>
    </source>
</evidence>
<feature type="region of interest" description="Disordered" evidence="9">
    <location>
        <begin position="1"/>
        <end position="35"/>
    </location>
</feature>
<dbReference type="InterPro" id="IPR029016">
    <property type="entry name" value="GAF-like_dom_sf"/>
</dbReference>
<dbReference type="Proteomes" id="UP000682843">
    <property type="component" value="Chromosome"/>
</dbReference>
<evidence type="ECO:0000256" key="9">
    <source>
        <dbReference type="SAM" id="MobiDB-lite"/>
    </source>
</evidence>
<dbReference type="SMART" id="SM00911">
    <property type="entry name" value="HWE_HK"/>
    <property type="match status" value="1"/>
</dbReference>
<feature type="domain" description="Signal transduction histidine kinase HWE region" evidence="11">
    <location>
        <begin position="345"/>
        <end position="424"/>
    </location>
</feature>
<evidence type="ECO:0000256" key="6">
    <source>
        <dbReference type="ARBA" id="ARBA00022741"/>
    </source>
</evidence>
<dbReference type="Pfam" id="PF07536">
    <property type="entry name" value="HWE_HK"/>
    <property type="match status" value="1"/>
</dbReference>
<evidence type="ECO:0000259" key="10">
    <source>
        <dbReference type="SMART" id="SM00065"/>
    </source>
</evidence>
<dbReference type="Pfam" id="PF01590">
    <property type="entry name" value="GAF"/>
    <property type="match status" value="1"/>
</dbReference>
<evidence type="ECO:0000313" key="12">
    <source>
        <dbReference type="EMBL" id="QUS38276.1"/>
    </source>
</evidence>
<gene>
    <name evidence="12" type="ORF">RPMA_05035</name>
</gene>
<evidence type="ECO:0000256" key="2">
    <source>
        <dbReference type="ARBA" id="ARBA00012438"/>
    </source>
</evidence>
<feature type="compositionally biased region" description="Low complexity" evidence="9">
    <location>
        <begin position="22"/>
        <end position="32"/>
    </location>
</feature>
<evidence type="ECO:0000256" key="5">
    <source>
        <dbReference type="ARBA" id="ARBA00022679"/>
    </source>
</evidence>
<name>A0ABX8A5H2_9BRAD</name>
<keyword evidence="8" id="KW-0067">ATP-binding</keyword>
<dbReference type="InterPro" id="IPR000014">
    <property type="entry name" value="PAS"/>
</dbReference>
<accession>A0ABX8A5H2</accession>
<dbReference type="SUPFAM" id="SSF55874">
    <property type="entry name" value="ATPase domain of HSP90 chaperone/DNA topoisomerase II/histidine kinase"/>
    <property type="match status" value="1"/>
</dbReference>
<keyword evidence="4" id="KW-0597">Phosphoprotein</keyword>
<dbReference type="SUPFAM" id="SSF55785">
    <property type="entry name" value="PYP-like sensor domain (PAS domain)"/>
    <property type="match status" value="1"/>
</dbReference>
<dbReference type="EMBL" id="CP036498">
    <property type="protein sequence ID" value="QUS38276.1"/>
    <property type="molecule type" value="Genomic_DNA"/>
</dbReference>
<dbReference type="Gene3D" id="3.30.450.20">
    <property type="entry name" value="PAS domain"/>
    <property type="match status" value="1"/>
</dbReference>
<keyword evidence="5" id="KW-0808">Transferase</keyword>
<keyword evidence="13" id="KW-1185">Reference proteome</keyword>
<evidence type="ECO:0000256" key="7">
    <source>
        <dbReference type="ARBA" id="ARBA00022777"/>
    </source>
</evidence>
<reference evidence="12 13" key="1">
    <citation type="submission" date="2019-02" db="EMBL/GenBank/DDBJ databases">
        <title>Emended description of the genus Rhodopseudomonas and description of Rhodopseudomonas albus sp. nov., a non-phototrophic, heavy-metal-tolerant bacterium isolated from garden soil.</title>
        <authorList>
            <person name="Bao Z."/>
            <person name="Cao W.W."/>
            <person name="Sato Y."/>
            <person name="Nishizawa T."/>
            <person name="Zhao J."/>
            <person name="Guo Y."/>
            <person name="Ohta H."/>
        </authorList>
    </citation>
    <scope>NUCLEOTIDE SEQUENCE [LARGE SCALE GENOMIC DNA]</scope>
    <source>
        <strain evidence="12 13">SK50-23</strain>
    </source>
</reference>
<protein>
    <recommendedName>
        <fullName evidence="3">Blue-light-activated histidine kinase</fullName>
        <ecNumber evidence="2">2.7.13.3</ecNumber>
    </recommendedName>
</protein>
<dbReference type="InterPro" id="IPR003018">
    <property type="entry name" value="GAF"/>
</dbReference>
<evidence type="ECO:0000313" key="13">
    <source>
        <dbReference type="Proteomes" id="UP000682843"/>
    </source>
</evidence>
<feature type="domain" description="GAF" evidence="10">
    <location>
        <begin position="51"/>
        <end position="196"/>
    </location>
</feature>
<dbReference type="PANTHER" id="PTHR43102">
    <property type="entry name" value="SLR1143 PROTEIN"/>
    <property type="match status" value="1"/>
</dbReference>
<dbReference type="Pfam" id="PF13188">
    <property type="entry name" value="PAS_8"/>
    <property type="match status" value="1"/>
</dbReference>
<keyword evidence="7" id="KW-0418">Kinase</keyword>
<sequence>MKCDDAQRGPAREERPVSVTRKAAPSSKPPAAVNDPQRLSVLQSYAMLDTGPEPEFDDIVMLARQICGAPMALISLVDAERQWFKAASGLDICESGIETSVCAHALAVPETLNIADLTQDARTKDNPHVTGEPHLRFYAGAPLIAAEGVAIGTVCVVDTEPRPGGLRPEQLDALEALARQVMTQFELRRDLVRAYAKTRDRDTAPPSAAESRDAVTRYQTLFNSLDAGFCVIELAFDAAGMPTDYKFVEVNPAFTDHTGLHDAAGKWMREIAPAHEQHWFDLYGKVALTGQPARFEQFAEQLGSRWYEVHAFRIGAPDLHQVAILFSDITARRAADQQMKLINAELGHRMNNAMALVQAIATQTLRGVTERDIVDAFERRLDALSRAHHVLQQQDWTSARLRDVIAGVLEAHTERIRVRLDGPDIRLDPKAALSFSMLLHELATNAVKYGALGNSSGHVAVSWTTEKGELVFDWREQGGPIVTAPTRKGLGTRLIDLGIAGSANVSKSYDASGFRATFRAPLDKVEHPK</sequence>
<dbReference type="InterPro" id="IPR036890">
    <property type="entry name" value="HATPase_C_sf"/>
</dbReference>
<evidence type="ECO:0000256" key="8">
    <source>
        <dbReference type="ARBA" id="ARBA00022840"/>
    </source>
</evidence>
<dbReference type="InterPro" id="IPR035965">
    <property type="entry name" value="PAS-like_dom_sf"/>
</dbReference>
<dbReference type="Gene3D" id="3.30.565.10">
    <property type="entry name" value="Histidine kinase-like ATPase, C-terminal domain"/>
    <property type="match status" value="1"/>
</dbReference>
<dbReference type="SMART" id="SM00065">
    <property type="entry name" value="GAF"/>
    <property type="match status" value="1"/>
</dbReference>
<dbReference type="PANTHER" id="PTHR43102:SF2">
    <property type="entry name" value="GAF DOMAIN-CONTAINING PROTEIN"/>
    <property type="match status" value="1"/>
</dbReference>
<dbReference type="InterPro" id="IPR011102">
    <property type="entry name" value="Sig_transdc_His_kinase_HWE"/>
</dbReference>